<dbReference type="Pfam" id="PF00126">
    <property type="entry name" value="HTH_1"/>
    <property type="match status" value="1"/>
</dbReference>
<evidence type="ECO:0000313" key="7">
    <source>
        <dbReference type="Proteomes" id="UP000280507"/>
    </source>
</evidence>
<dbReference type="PROSITE" id="PS50931">
    <property type="entry name" value="HTH_LYSR"/>
    <property type="match status" value="1"/>
</dbReference>
<dbReference type="SUPFAM" id="SSF46785">
    <property type="entry name" value="Winged helix' DNA-binding domain"/>
    <property type="match status" value="1"/>
</dbReference>
<dbReference type="InterPro" id="IPR050389">
    <property type="entry name" value="LysR-type_TF"/>
</dbReference>
<accession>A0A3M8PY35</accession>
<proteinExistence type="inferred from homology"/>
<dbReference type="InterPro" id="IPR036388">
    <property type="entry name" value="WH-like_DNA-bd_sf"/>
</dbReference>
<dbReference type="Proteomes" id="UP000280507">
    <property type="component" value="Unassembled WGS sequence"/>
</dbReference>
<keyword evidence="4" id="KW-0804">Transcription</keyword>
<dbReference type="Gene3D" id="1.10.10.10">
    <property type="entry name" value="Winged helix-like DNA-binding domain superfamily/Winged helix DNA-binding domain"/>
    <property type="match status" value="1"/>
</dbReference>
<reference evidence="6 7" key="1">
    <citation type="journal article" date="2012" name="Int. J. Syst. Evol. Microbiol.">
        <title>Marinomonas hwangdonensis sp. nov., isolated from seawater.</title>
        <authorList>
            <person name="Jung Y.T."/>
            <person name="Oh T.K."/>
            <person name="Yoon J.H."/>
        </authorList>
    </citation>
    <scope>NUCLEOTIDE SEQUENCE [LARGE SCALE GENOMIC DNA]</scope>
    <source>
        <strain evidence="6 7">HDW-15</strain>
    </source>
</reference>
<name>A0A3M8PY35_9GAMM</name>
<keyword evidence="2" id="KW-0805">Transcription regulation</keyword>
<evidence type="ECO:0000256" key="3">
    <source>
        <dbReference type="ARBA" id="ARBA00023125"/>
    </source>
</evidence>
<evidence type="ECO:0000256" key="4">
    <source>
        <dbReference type="ARBA" id="ARBA00023163"/>
    </source>
</evidence>
<sequence length="96" mass="11566">MNLDRFDFNQLYVFYVLYEERSLKHAAERMNLSQSAISHKLSGLRKTFNDPLFERKNRQMQPTLFSEKLVIEIEPIIKQLFSFYKKINDFRTIKSA</sequence>
<dbReference type="OrthoDB" id="8839911at2"/>
<feature type="domain" description="HTH lysR-type" evidence="5">
    <location>
        <begin position="6"/>
        <end position="63"/>
    </location>
</feature>
<protein>
    <submittedName>
        <fullName evidence="6">LysR family transcriptional regulator</fullName>
    </submittedName>
</protein>
<dbReference type="GO" id="GO:0003677">
    <property type="term" value="F:DNA binding"/>
    <property type="evidence" value="ECO:0007669"/>
    <property type="project" value="UniProtKB-KW"/>
</dbReference>
<dbReference type="PANTHER" id="PTHR30118">
    <property type="entry name" value="HTH-TYPE TRANSCRIPTIONAL REGULATOR LEUO-RELATED"/>
    <property type="match status" value="1"/>
</dbReference>
<comment type="caution">
    <text evidence="6">The sequence shown here is derived from an EMBL/GenBank/DDBJ whole genome shotgun (WGS) entry which is preliminary data.</text>
</comment>
<dbReference type="InterPro" id="IPR036390">
    <property type="entry name" value="WH_DNA-bd_sf"/>
</dbReference>
<dbReference type="GO" id="GO:0003700">
    <property type="term" value="F:DNA-binding transcription factor activity"/>
    <property type="evidence" value="ECO:0007669"/>
    <property type="project" value="InterPro"/>
</dbReference>
<gene>
    <name evidence="6" type="ORF">EBI00_14035</name>
</gene>
<evidence type="ECO:0000256" key="2">
    <source>
        <dbReference type="ARBA" id="ARBA00023015"/>
    </source>
</evidence>
<dbReference type="InterPro" id="IPR000847">
    <property type="entry name" value="LysR_HTH_N"/>
</dbReference>
<organism evidence="6 7">
    <name type="scientific">Marinomonas hwangdonensis</name>
    <dbReference type="NCBI Taxonomy" id="1053647"/>
    <lineage>
        <taxon>Bacteria</taxon>
        <taxon>Pseudomonadati</taxon>
        <taxon>Pseudomonadota</taxon>
        <taxon>Gammaproteobacteria</taxon>
        <taxon>Oceanospirillales</taxon>
        <taxon>Oceanospirillaceae</taxon>
        <taxon>Marinomonas</taxon>
    </lineage>
</organism>
<dbReference type="AlphaFoldDB" id="A0A3M8PY35"/>
<comment type="similarity">
    <text evidence="1">Belongs to the LysR transcriptional regulatory family.</text>
</comment>
<evidence type="ECO:0000259" key="5">
    <source>
        <dbReference type="PROSITE" id="PS50931"/>
    </source>
</evidence>
<evidence type="ECO:0000313" key="6">
    <source>
        <dbReference type="EMBL" id="RNF48849.1"/>
    </source>
</evidence>
<dbReference type="PANTHER" id="PTHR30118:SF15">
    <property type="entry name" value="TRANSCRIPTIONAL REGULATORY PROTEIN"/>
    <property type="match status" value="1"/>
</dbReference>
<evidence type="ECO:0000256" key="1">
    <source>
        <dbReference type="ARBA" id="ARBA00009437"/>
    </source>
</evidence>
<dbReference type="EMBL" id="RIZG01000010">
    <property type="protein sequence ID" value="RNF48849.1"/>
    <property type="molecule type" value="Genomic_DNA"/>
</dbReference>
<keyword evidence="3" id="KW-0238">DNA-binding</keyword>
<keyword evidence="7" id="KW-1185">Reference proteome</keyword>
<dbReference type="PRINTS" id="PR00039">
    <property type="entry name" value="HTHLYSR"/>
</dbReference>